<gene>
    <name evidence="5" type="ORF">H9815_15830</name>
</gene>
<dbReference type="SUPFAM" id="SSF52317">
    <property type="entry name" value="Class I glutamine amidotransferase-like"/>
    <property type="match status" value="1"/>
</dbReference>
<proteinExistence type="inferred from homology"/>
<dbReference type="Gene3D" id="3.40.50.880">
    <property type="match status" value="1"/>
</dbReference>
<keyword evidence="2" id="KW-0645">Protease</keyword>
<evidence type="ECO:0000256" key="3">
    <source>
        <dbReference type="ARBA" id="ARBA00022801"/>
    </source>
</evidence>
<evidence type="ECO:0000256" key="4">
    <source>
        <dbReference type="ARBA" id="ARBA00022825"/>
    </source>
</evidence>
<keyword evidence="4" id="KW-0720">Serine protease</keyword>
<dbReference type="InterPro" id="IPR029062">
    <property type="entry name" value="Class_I_gatase-like"/>
</dbReference>
<reference evidence="5" key="1">
    <citation type="journal article" date="2021" name="PeerJ">
        <title>Extensive microbial diversity within the chicken gut microbiome revealed by metagenomics and culture.</title>
        <authorList>
            <person name="Gilroy R."/>
            <person name="Ravi A."/>
            <person name="Getino M."/>
            <person name="Pursley I."/>
            <person name="Horton D.L."/>
            <person name="Alikhan N.F."/>
            <person name="Baker D."/>
            <person name="Gharbi K."/>
            <person name="Hall N."/>
            <person name="Watson M."/>
            <person name="Adriaenssens E.M."/>
            <person name="Foster-Nyarko E."/>
            <person name="Jarju S."/>
            <person name="Secka A."/>
            <person name="Antonio M."/>
            <person name="Oren A."/>
            <person name="Chaudhuri R.R."/>
            <person name="La Ragione R."/>
            <person name="Hildebrand F."/>
            <person name="Pallen M.J."/>
        </authorList>
    </citation>
    <scope>NUCLEOTIDE SEQUENCE</scope>
    <source>
        <strain evidence="5">ChiGjej4B4-7305</strain>
    </source>
</reference>
<evidence type="ECO:0000256" key="2">
    <source>
        <dbReference type="ARBA" id="ARBA00022670"/>
    </source>
</evidence>
<dbReference type="GO" id="GO:0008236">
    <property type="term" value="F:serine-type peptidase activity"/>
    <property type="evidence" value="ECO:0007669"/>
    <property type="project" value="UniProtKB-KW"/>
</dbReference>
<dbReference type="GO" id="GO:0006508">
    <property type="term" value="P:proteolysis"/>
    <property type="evidence" value="ECO:0007669"/>
    <property type="project" value="UniProtKB-KW"/>
</dbReference>
<comment type="caution">
    <text evidence="5">The sequence shown here is derived from an EMBL/GenBank/DDBJ whole genome shotgun (WGS) entry which is preliminary data.</text>
</comment>
<name>A0A9D2EH32_9MICO</name>
<dbReference type="AlphaFoldDB" id="A0A9D2EH32"/>
<sequence>MTAPTPTILATSGGYRPGSRTRLEFDALVHYAVELAGVSGRNPRVTYVGTAGGDQAGRIADMHGAAHLAGYRLSTLQLFTMPNLADIEGHLAEQDVIWVDGGSVANLLAVWRVHGLAEVFERVWQSGVVLAGISAGSLCWFAGGTTDSFGPQLQPVTNGLALLPFGNGVHYDSEPGRRPLVHQLVAAGTLPQTYCTDDGAGLVFSGTRLTEVVAERDGAAGYLVRRSSEGVVEQRLDTRRLR</sequence>
<dbReference type="EMBL" id="DXBY01000274">
    <property type="protein sequence ID" value="HIZ37245.1"/>
    <property type="molecule type" value="Genomic_DNA"/>
</dbReference>
<reference evidence="5" key="2">
    <citation type="submission" date="2021-04" db="EMBL/GenBank/DDBJ databases">
        <authorList>
            <person name="Gilroy R."/>
        </authorList>
    </citation>
    <scope>NUCLEOTIDE SEQUENCE</scope>
    <source>
        <strain evidence="5">ChiGjej4B4-7305</strain>
    </source>
</reference>
<evidence type="ECO:0000313" key="6">
    <source>
        <dbReference type="Proteomes" id="UP000824037"/>
    </source>
</evidence>
<dbReference type="Pfam" id="PF03575">
    <property type="entry name" value="Peptidase_S51"/>
    <property type="match status" value="1"/>
</dbReference>
<dbReference type="PANTHER" id="PTHR20842">
    <property type="entry name" value="PROTEASE S51 ALPHA-ASPARTYL DIPEPTIDASE"/>
    <property type="match status" value="1"/>
</dbReference>
<dbReference type="Proteomes" id="UP000824037">
    <property type="component" value="Unassembled WGS sequence"/>
</dbReference>
<protein>
    <submittedName>
        <fullName evidence="5">Peptidase E</fullName>
    </submittedName>
</protein>
<dbReference type="InterPro" id="IPR005320">
    <property type="entry name" value="Peptidase_S51"/>
</dbReference>
<dbReference type="CDD" id="cd03146">
    <property type="entry name" value="GAT1_Peptidase_E"/>
    <property type="match status" value="1"/>
</dbReference>
<evidence type="ECO:0000313" key="5">
    <source>
        <dbReference type="EMBL" id="HIZ37245.1"/>
    </source>
</evidence>
<keyword evidence="3" id="KW-0378">Hydrolase</keyword>
<comment type="similarity">
    <text evidence="1">Belongs to the peptidase S51 family.</text>
</comment>
<dbReference type="PANTHER" id="PTHR20842:SF0">
    <property type="entry name" value="ALPHA-ASPARTYL DIPEPTIDASE"/>
    <property type="match status" value="1"/>
</dbReference>
<evidence type="ECO:0000256" key="1">
    <source>
        <dbReference type="ARBA" id="ARBA00006534"/>
    </source>
</evidence>
<accession>A0A9D2EH32</accession>
<organism evidence="5 6">
    <name type="scientific">Candidatus Ruania gallistercoris</name>
    <dbReference type="NCBI Taxonomy" id="2838746"/>
    <lineage>
        <taxon>Bacteria</taxon>
        <taxon>Bacillati</taxon>
        <taxon>Actinomycetota</taxon>
        <taxon>Actinomycetes</taxon>
        <taxon>Micrococcales</taxon>
        <taxon>Ruaniaceae</taxon>
        <taxon>Ruania</taxon>
    </lineage>
</organism>